<sequence length="455" mass="52371">MSDSEAVSRFTIKAKQKSVPYQQYKILLSQPLSLNNNNSNQFNPFSNKYQQLGIKIPENNYSSKHGFLKIKLKEGNNKIDDLRKRIFVGSHYLSLLQNQNYYPIARKSVILHEDQKKSDLFGFMYNTFHEFQKILNQTLEILPSRPTDFATQFGNNVRTESQDRFLYVFYMLSFDIQISSHYLLSRIIKLPPPKDPQIDVLELRTKKISPPSNHKIGDISDKHISIDESTSILENKVDILDFRKSLQKMEICRDQISKVTKRISSRRSTRPLLSNKPNDQGFFSVYEREKLGSESYPRTDILSFIGLRIRKKQRQAQHEFAKCEIGWSEKRIPMRRMLLSSEDMFFEKKSVGNASVHRSGSNSSISSLKSHSIQVSQSSTAQQSTTNQASVSSAAPSTTWLKEEGTDPFRMTLFKDQTIVSVKSITTFEKKGGNDNLNSNYANDNDESDNEDSFF</sequence>
<evidence type="ECO:0000313" key="2">
    <source>
        <dbReference type="EMBL" id="KAK8836376.1"/>
    </source>
</evidence>
<feature type="region of interest" description="Disordered" evidence="1">
    <location>
        <begin position="430"/>
        <end position="455"/>
    </location>
</feature>
<dbReference type="Proteomes" id="UP001470230">
    <property type="component" value="Unassembled WGS sequence"/>
</dbReference>
<gene>
    <name evidence="2" type="ORF">M9Y10_039719</name>
</gene>
<evidence type="ECO:0000256" key="1">
    <source>
        <dbReference type="SAM" id="MobiDB-lite"/>
    </source>
</evidence>
<accession>A0ABR2GRS3</accession>
<dbReference type="EMBL" id="JAPFFF010000066">
    <property type="protein sequence ID" value="KAK8836376.1"/>
    <property type="molecule type" value="Genomic_DNA"/>
</dbReference>
<evidence type="ECO:0008006" key="4">
    <source>
        <dbReference type="Google" id="ProtNLM"/>
    </source>
</evidence>
<organism evidence="2 3">
    <name type="scientific">Tritrichomonas musculus</name>
    <dbReference type="NCBI Taxonomy" id="1915356"/>
    <lineage>
        <taxon>Eukaryota</taxon>
        <taxon>Metamonada</taxon>
        <taxon>Parabasalia</taxon>
        <taxon>Tritrichomonadida</taxon>
        <taxon>Tritrichomonadidae</taxon>
        <taxon>Tritrichomonas</taxon>
    </lineage>
</organism>
<comment type="caution">
    <text evidence="2">The sequence shown here is derived from an EMBL/GenBank/DDBJ whole genome shotgun (WGS) entry which is preliminary data.</text>
</comment>
<name>A0ABR2GRS3_9EUKA</name>
<feature type="compositionally biased region" description="Low complexity" evidence="1">
    <location>
        <begin position="434"/>
        <end position="443"/>
    </location>
</feature>
<feature type="region of interest" description="Disordered" evidence="1">
    <location>
        <begin position="352"/>
        <end position="402"/>
    </location>
</feature>
<feature type="compositionally biased region" description="Acidic residues" evidence="1">
    <location>
        <begin position="444"/>
        <end position="455"/>
    </location>
</feature>
<reference evidence="2 3" key="1">
    <citation type="submission" date="2024-04" db="EMBL/GenBank/DDBJ databases">
        <title>Tritrichomonas musculus Genome.</title>
        <authorList>
            <person name="Alves-Ferreira E."/>
            <person name="Grigg M."/>
            <person name="Lorenzi H."/>
            <person name="Galac M."/>
        </authorList>
    </citation>
    <scope>NUCLEOTIDE SEQUENCE [LARGE SCALE GENOMIC DNA]</scope>
    <source>
        <strain evidence="2 3">EAF2021</strain>
    </source>
</reference>
<evidence type="ECO:0000313" key="3">
    <source>
        <dbReference type="Proteomes" id="UP001470230"/>
    </source>
</evidence>
<keyword evidence="3" id="KW-1185">Reference proteome</keyword>
<feature type="compositionally biased region" description="Low complexity" evidence="1">
    <location>
        <begin position="355"/>
        <end position="395"/>
    </location>
</feature>
<protein>
    <recommendedName>
        <fullName evidence="4">PX domain-containing protein</fullName>
    </recommendedName>
</protein>
<proteinExistence type="predicted"/>